<reference evidence="3" key="1">
    <citation type="journal article" date="2019" name="Int. J. Syst. Evol. Microbiol.">
        <title>The Global Catalogue of Microorganisms (GCM) 10K type strain sequencing project: providing services to taxonomists for standard genome sequencing and annotation.</title>
        <authorList>
            <consortium name="The Broad Institute Genomics Platform"/>
            <consortium name="The Broad Institute Genome Sequencing Center for Infectious Disease"/>
            <person name="Wu L."/>
            <person name="Ma J."/>
        </authorList>
    </citation>
    <scope>NUCLEOTIDE SEQUENCE [LARGE SCALE GENOMIC DNA]</scope>
    <source>
        <strain evidence="3">JCM 17759</strain>
    </source>
</reference>
<organism evidence="2 3">
    <name type="scientific">Novipirellula rosea</name>
    <dbReference type="NCBI Taxonomy" id="1031540"/>
    <lineage>
        <taxon>Bacteria</taxon>
        <taxon>Pseudomonadati</taxon>
        <taxon>Planctomycetota</taxon>
        <taxon>Planctomycetia</taxon>
        <taxon>Pirellulales</taxon>
        <taxon>Pirellulaceae</taxon>
        <taxon>Novipirellula</taxon>
    </lineage>
</organism>
<evidence type="ECO:0000256" key="1">
    <source>
        <dbReference type="SAM" id="Phobius"/>
    </source>
</evidence>
<comment type="caution">
    <text evidence="2">The sequence shown here is derived from an EMBL/GenBank/DDBJ whole genome shotgun (WGS) entry which is preliminary data.</text>
</comment>
<name>A0ABP8NWL4_9BACT</name>
<keyword evidence="1" id="KW-0812">Transmembrane</keyword>
<keyword evidence="1" id="KW-1133">Transmembrane helix</keyword>
<gene>
    <name evidence="2" type="ORF">GCM10023156_70000</name>
</gene>
<sequence length="66" mass="6979">MMIALVKAIAGVTVILGGWLWVQNRWRTVTGAASDVDALAGRIGCHGCGCKTQCQNSETHDPTHDG</sequence>
<dbReference type="EMBL" id="BAABGA010000120">
    <property type="protein sequence ID" value="GAA4472842.1"/>
    <property type="molecule type" value="Genomic_DNA"/>
</dbReference>
<keyword evidence="3" id="KW-1185">Reference proteome</keyword>
<protein>
    <recommendedName>
        <fullName evidence="4">Virus attachment protein p12 family protein</fullName>
    </recommendedName>
</protein>
<evidence type="ECO:0008006" key="4">
    <source>
        <dbReference type="Google" id="ProtNLM"/>
    </source>
</evidence>
<accession>A0ABP8NWL4</accession>
<proteinExistence type="predicted"/>
<evidence type="ECO:0000313" key="3">
    <source>
        <dbReference type="Proteomes" id="UP001500840"/>
    </source>
</evidence>
<evidence type="ECO:0000313" key="2">
    <source>
        <dbReference type="EMBL" id="GAA4472842.1"/>
    </source>
</evidence>
<keyword evidence="1" id="KW-0472">Membrane</keyword>
<feature type="transmembrane region" description="Helical" evidence="1">
    <location>
        <begin position="6"/>
        <end position="22"/>
    </location>
</feature>
<dbReference type="Proteomes" id="UP001500840">
    <property type="component" value="Unassembled WGS sequence"/>
</dbReference>